<keyword evidence="3" id="KW-1185">Reference proteome</keyword>
<dbReference type="AlphaFoldDB" id="A0ABC8QL61"/>
<evidence type="ECO:0000313" key="2">
    <source>
        <dbReference type="EMBL" id="CAK9133371.1"/>
    </source>
</evidence>
<reference evidence="2 3" key="1">
    <citation type="submission" date="2024-02" db="EMBL/GenBank/DDBJ databases">
        <authorList>
            <person name="Vignale AGUSTIN F."/>
            <person name="Sosa J E."/>
            <person name="Modenutti C."/>
        </authorList>
    </citation>
    <scope>NUCLEOTIDE SEQUENCE [LARGE SCALE GENOMIC DNA]</scope>
</reference>
<dbReference type="Proteomes" id="UP001642360">
    <property type="component" value="Unassembled WGS sequence"/>
</dbReference>
<gene>
    <name evidence="2" type="ORF">ILEXP_LOCUS279</name>
</gene>
<name>A0ABC8QL61_9AQUA</name>
<sequence length="149" mass="16726">MGPLDPVSPLTNQKKSVGRSARKPSVLRTQKSNPNHTFIIRTIGLFWMMSKERPPEPLDFFIWTVEKYQERTVCFTMEGRGSPKEQGEPAHGEIGLPHFSLQVLQLELEVVDSVLRFVNQLGCQGRWICKGGLLPDVVIDGGTPELRGN</sequence>
<dbReference type="EMBL" id="CAUOFW020000003">
    <property type="protein sequence ID" value="CAK9133371.1"/>
    <property type="molecule type" value="Genomic_DNA"/>
</dbReference>
<comment type="caution">
    <text evidence="2">The sequence shown here is derived from an EMBL/GenBank/DDBJ whole genome shotgun (WGS) entry which is preliminary data.</text>
</comment>
<evidence type="ECO:0000256" key="1">
    <source>
        <dbReference type="SAM" id="MobiDB-lite"/>
    </source>
</evidence>
<evidence type="ECO:0000313" key="3">
    <source>
        <dbReference type="Proteomes" id="UP001642360"/>
    </source>
</evidence>
<proteinExistence type="predicted"/>
<protein>
    <submittedName>
        <fullName evidence="2">Uncharacterized protein</fullName>
    </submittedName>
</protein>
<accession>A0ABC8QL61</accession>
<feature type="region of interest" description="Disordered" evidence="1">
    <location>
        <begin position="1"/>
        <end position="28"/>
    </location>
</feature>
<organism evidence="2 3">
    <name type="scientific">Ilex paraguariensis</name>
    <name type="common">yerba mate</name>
    <dbReference type="NCBI Taxonomy" id="185542"/>
    <lineage>
        <taxon>Eukaryota</taxon>
        <taxon>Viridiplantae</taxon>
        <taxon>Streptophyta</taxon>
        <taxon>Embryophyta</taxon>
        <taxon>Tracheophyta</taxon>
        <taxon>Spermatophyta</taxon>
        <taxon>Magnoliopsida</taxon>
        <taxon>eudicotyledons</taxon>
        <taxon>Gunneridae</taxon>
        <taxon>Pentapetalae</taxon>
        <taxon>asterids</taxon>
        <taxon>campanulids</taxon>
        <taxon>Aquifoliales</taxon>
        <taxon>Aquifoliaceae</taxon>
        <taxon>Ilex</taxon>
    </lineage>
</organism>